<evidence type="ECO:0000259" key="3">
    <source>
        <dbReference type="Pfam" id="PF18962"/>
    </source>
</evidence>
<feature type="signal peptide" evidence="2">
    <location>
        <begin position="1"/>
        <end position="18"/>
    </location>
</feature>
<evidence type="ECO:0000256" key="2">
    <source>
        <dbReference type="SAM" id="SignalP"/>
    </source>
</evidence>
<dbReference type="Pfam" id="PF18962">
    <property type="entry name" value="Por_Secre_tail"/>
    <property type="match status" value="1"/>
</dbReference>
<organism evidence="4 5">
    <name type="scientific">Marixanthomonas spongiae</name>
    <dbReference type="NCBI Taxonomy" id="2174845"/>
    <lineage>
        <taxon>Bacteria</taxon>
        <taxon>Pseudomonadati</taxon>
        <taxon>Bacteroidota</taxon>
        <taxon>Flavobacteriia</taxon>
        <taxon>Flavobacteriales</taxon>
        <taxon>Flavobacteriaceae</taxon>
        <taxon>Marixanthomonas</taxon>
    </lineage>
</organism>
<dbReference type="AlphaFoldDB" id="A0A2U0I8J5"/>
<dbReference type="RefSeq" id="WP_116693167.1">
    <property type="nucleotide sequence ID" value="NZ_QEHR01000001.1"/>
</dbReference>
<feature type="domain" description="Secretion system C-terminal sorting" evidence="3">
    <location>
        <begin position="167"/>
        <end position="234"/>
    </location>
</feature>
<comment type="caution">
    <text evidence="4">The sequence shown here is derived from an EMBL/GenBank/DDBJ whole genome shotgun (WGS) entry which is preliminary data.</text>
</comment>
<dbReference type="EMBL" id="QEHR01000001">
    <property type="protein sequence ID" value="PVW17419.1"/>
    <property type="molecule type" value="Genomic_DNA"/>
</dbReference>
<keyword evidence="5" id="KW-1185">Reference proteome</keyword>
<evidence type="ECO:0000313" key="4">
    <source>
        <dbReference type="EMBL" id="PVW17419.1"/>
    </source>
</evidence>
<feature type="chain" id="PRO_5015487992" description="Secretion system C-terminal sorting domain-containing protein" evidence="2">
    <location>
        <begin position="19"/>
        <end position="236"/>
    </location>
</feature>
<dbReference type="NCBIfam" id="TIGR04183">
    <property type="entry name" value="Por_Secre_tail"/>
    <property type="match status" value="1"/>
</dbReference>
<dbReference type="OrthoDB" id="951108at2"/>
<evidence type="ECO:0000313" key="5">
    <source>
        <dbReference type="Proteomes" id="UP000245962"/>
    </source>
</evidence>
<sequence length="236" mass="27122">MKRLLLLLIVSANLQGLAQEPLLFQTDWYLHSFTYDGVEYDIPANDPFYSQQLFFNDTNDGYQLSTYITIETFSASPTFEADTFTTVMPTITLFGCEDYCDLEQAYLYDFFFREGDPYTFTYTTFIITDEFDEVFELYITDQDGNLAVYRDTPLLSVPKQEELRVSIYPNPVKDQLFFKKAGNPIQSVSIVNLNGQKVLEFQNLPETIDISSLSSGVYFVEITSEDGSSVQKFIKN</sequence>
<gene>
    <name evidence="4" type="ORF">DDV96_02625</name>
</gene>
<dbReference type="Proteomes" id="UP000245962">
    <property type="component" value="Unassembled WGS sequence"/>
</dbReference>
<keyword evidence="1 2" id="KW-0732">Signal</keyword>
<evidence type="ECO:0000256" key="1">
    <source>
        <dbReference type="ARBA" id="ARBA00022729"/>
    </source>
</evidence>
<proteinExistence type="predicted"/>
<name>A0A2U0I8J5_9FLAO</name>
<protein>
    <recommendedName>
        <fullName evidence="3">Secretion system C-terminal sorting domain-containing protein</fullName>
    </recommendedName>
</protein>
<accession>A0A2U0I8J5</accession>
<dbReference type="InterPro" id="IPR026444">
    <property type="entry name" value="Secre_tail"/>
</dbReference>
<reference evidence="4 5" key="1">
    <citation type="submission" date="2018-04" db="EMBL/GenBank/DDBJ databases">
        <title>Marixanthomonas spongiae HN-E44 sp. nov., isolated from a marine sponge.</title>
        <authorList>
            <person name="Luo L."/>
            <person name="Zhuang L."/>
        </authorList>
    </citation>
    <scope>NUCLEOTIDE SEQUENCE [LARGE SCALE GENOMIC DNA]</scope>
    <source>
        <strain evidence="4 5">HN-E44</strain>
    </source>
</reference>